<comment type="caution">
    <text evidence="2">The sequence shown here is derived from an EMBL/GenBank/DDBJ whole genome shotgun (WGS) entry which is preliminary data.</text>
</comment>
<dbReference type="AlphaFoldDB" id="A0A9N7YFQ2"/>
<keyword evidence="3" id="KW-1185">Reference proteome</keyword>
<organism evidence="2 3">
    <name type="scientific">Pleuronectes platessa</name>
    <name type="common">European plaice</name>
    <dbReference type="NCBI Taxonomy" id="8262"/>
    <lineage>
        <taxon>Eukaryota</taxon>
        <taxon>Metazoa</taxon>
        <taxon>Chordata</taxon>
        <taxon>Craniata</taxon>
        <taxon>Vertebrata</taxon>
        <taxon>Euteleostomi</taxon>
        <taxon>Actinopterygii</taxon>
        <taxon>Neopterygii</taxon>
        <taxon>Teleostei</taxon>
        <taxon>Neoteleostei</taxon>
        <taxon>Acanthomorphata</taxon>
        <taxon>Carangaria</taxon>
        <taxon>Pleuronectiformes</taxon>
        <taxon>Pleuronectoidei</taxon>
        <taxon>Pleuronectidae</taxon>
        <taxon>Pleuronectes</taxon>
    </lineage>
</organism>
<feature type="region of interest" description="Disordered" evidence="1">
    <location>
        <begin position="67"/>
        <end position="88"/>
    </location>
</feature>
<evidence type="ECO:0000313" key="2">
    <source>
        <dbReference type="EMBL" id="CAB1424008.1"/>
    </source>
</evidence>
<proteinExistence type="predicted"/>
<sequence>MGESKNLWADRHGYTFLSDPSNHCDSTGNPSSPRFDSPFSLLLKPPARCAARFWCEYFYCSLPRPDQARQGNPPPAAPRGGTGGSVGATCELERNKTYTTDMRMRYILGHWRSSGERAEMLRGDGGQAPYTVFMSRSIKSKGKQRAGLQVHVRFKKQLAT</sequence>
<evidence type="ECO:0000313" key="3">
    <source>
        <dbReference type="Proteomes" id="UP001153269"/>
    </source>
</evidence>
<evidence type="ECO:0000256" key="1">
    <source>
        <dbReference type="SAM" id="MobiDB-lite"/>
    </source>
</evidence>
<reference evidence="2" key="1">
    <citation type="submission" date="2020-03" db="EMBL/GenBank/DDBJ databases">
        <authorList>
            <person name="Weist P."/>
        </authorList>
    </citation>
    <scope>NUCLEOTIDE SEQUENCE</scope>
</reference>
<accession>A0A9N7YFQ2</accession>
<dbReference type="Proteomes" id="UP001153269">
    <property type="component" value="Unassembled WGS sequence"/>
</dbReference>
<protein>
    <submittedName>
        <fullName evidence="2">Uncharacterized protein</fullName>
    </submittedName>
</protein>
<gene>
    <name evidence="2" type="ORF">PLEPLA_LOCUS11929</name>
</gene>
<name>A0A9N7YFQ2_PLEPL</name>
<dbReference type="EMBL" id="CADEAL010000699">
    <property type="protein sequence ID" value="CAB1424008.1"/>
    <property type="molecule type" value="Genomic_DNA"/>
</dbReference>